<gene>
    <name evidence="1" type="ORF">CP975_03785</name>
</gene>
<dbReference type="SUPFAM" id="SSF52096">
    <property type="entry name" value="ClpP/crotonase"/>
    <property type="match status" value="1"/>
</dbReference>
<name>A0A5J6H9G2_STRAD</name>
<dbReference type="CDD" id="cd06558">
    <property type="entry name" value="crotonase-like"/>
    <property type="match status" value="1"/>
</dbReference>
<dbReference type="EMBL" id="CP023695">
    <property type="protein sequence ID" value="QEV16736.1"/>
    <property type="molecule type" value="Genomic_DNA"/>
</dbReference>
<reference evidence="1 2" key="1">
    <citation type="submission" date="2017-09" db="EMBL/GenBank/DDBJ databases">
        <authorList>
            <person name="Lee N."/>
            <person name="Cho B.-K."/>
        </authorList>
    </citation>
    <scope>NUCLEOTIDE SEQUENCE [LARGE SCALE GENOMIC DNA]</scope>
    <source>
        <strain evidence="1 2">ATCC 12461</strain>
    </source>
</reference>
<dbReference type="AlphaFoldDB" id="A0A5J6H9G2"/>
<keyword evidence="1" id="KW-0413">Isomerase</keyword>
<dbReference type="Pfam" id="PF00378">
    <property type="entry name" value="ECH_1"/>
    <property type="match status" value="1"/>
</dbReference>
<dbReference type="OrthoDB" id="4608673at2"/>
<dbReference type="KEGG" id="salw:CP975_03785"/>
<dbReference type="InterPro" id="IPR001753">
    <property type="entry name" value="Enoyl-CoA_hydra/iso"/>
</dbReference>
<dbReference type="GO" id="GO:0016853">
    <property type="term" value="F:isomerase activity"/>
    <property type="evidence" value="ECO:0007669"/>
    <property type="project" value="UniProtKB-KW"/>
</dbReference>
<dbReference type="Gene3D" id="3.90.226.10">
    <property type="entry name" value="2-enoyl-CoA Hydratase, Chain A, domain 1"/>
    <property type="match status" value="1"/>
</dbReference>
<evidence type="ECO:0000313" key="2">
    <source>
        <dbReference type="Proteomes" id="UP000326553"/>
    </source>
</evidence>
<organism evidence="1 2">
    <name type="scientific">Streptomyces alboniger</name>
    <dbReference type="NCBI Taxonomy" id="132473"/>
    <lineage>
        <taxon>Bacteria</taxon>
        <taxon>Bacillati</taxon>
        <taxon>Actinomycetota</taxon>
        <taxon>Actinomycetes</taxon>
        <taxon>Kitasatosporales</taxon>
        <taxon>Streptomycetaceae</taxon>
        <taxon>Streptomyces</taxon>
        <taxon>Streptomyces aurantiacus group</taxon>
    </lineage>
</organism>
<accession>A0A5J6H9G2</accession>
<dbReference type="InterPro" id="IPR029045">
    <property type="entry name" value="ClpP/crotonase-like_dom_sf"/>
</dbReference>
<keyword evidence="2" id="KW-1185">Reference proteome</keyword>
<dbReference type="RefSeq" id="WP_150476571.1">
    <property type="nucleotide sequence ID" value="NZ_CP023695.1"/>
</dbReference>
<dbReference type="GO" id="GO:0006635">
    <property type="term" value="P:fatty acid beta-oxidation"/>
    <property type="evidence" value="ECO:0007669"/>
    <property type="project" value="TreeGrafter"/>
</dbReference>
<proteinExistence type="predicted"/>
<dbReference type="PANTHER" id="PTHR11941">
    <property type="entry name" value="ENOYL-COA HYDRATASE-RELATED"/>
    <property type="match status" value="1"/>
</dbReference>
<evidence type="ECO:0000313" key="1">
    <source>
        <dbReference type="EMBL" id="QEV16736.1"/>
    </source>
</evidence>
<dbReference type="Proteomes" id="UP000326553">
    <property type="component" value="Chromosome"/>
</dbReference>
<sequence>MIDTVGGDIPAGEERLRLDVEDGVGILTLCRPGKLNAWSWESTRQLGLFADRIRFDDSIRAVLLRAEGRAFCAGIDITAPGGAITGRSGAERAHHTYEGVRWAHERFRAFAGLPQPVVAAVQGYCLGFGFELALMADVRVAADDAVFAFPEAQVGVAVDAGGDLRVAREAGAGWAKLLALTGRRIDAATAERLRLLQQVVPPGELAGTAHALAAEIAANAPLAVRGIKRGIDAYADAGLAGALDRVAMNAAITLTSEDSREGYGAKGAGRTPTFEGK</sequence>
<dbReference type="PANTHER" id="PTHR11941:SF54">
    <property type="entry name" value="ENOYL-COA HYDRATASE, MITOCHONDRIAL"/>
    <property type="match status" value="1"/>
</dbReference>
<protein>
    <submittedName>
        <fullName evidence="1">Enoyl-CoA hydratase/isomerase family protein</fullName>
    </submittedName>
</protein>